<evidence type="ECO:0000313" key="16">
    <source>
        <dbReference type="Proteomes" id="UP000261520"/>
    </source>
</evidence>
<dbReference type="GO" id="GO:0051246">
    <property type="term" value="P:regulation of protein metabolic process"/>
    <property type="evidence" value="ECO:0007669"/>
    <property type="project" value="UniProtKB-ARBA"/>
</dbReference>
<dbReference type="InterPro" id="IPR019523">
    <property type="entry name" value="Prot_Pase1_reg-su15A/B_C"/>
</dbReference>
<reference evidence="15" key="1">
    <citation type="submission" date="2025-08" db="UniProtKB">
        <authorList>
            <consortium name="Ensembl"/>
        </authorList>
    </citation>
    <scope>IDENTIFICATION</scope>
</reference>
<name>A0A3B4BCX1_9GOBI</name>
<comment type="similarity">
    <text evidence="2">Belongs to the asfivirus DP71L family.</text>
</comment>
<evidence type="ECO:0000256" key="9">
    <source>
        <dbReference type="ARBA" id="ARBA00022921"/>
    </source>
</evidence>
<evidence type="ECO:0000256" key="11">
    <source>
        <dbReference type="ARBA" id="ARBA00023280"/>
    </source>
</evidence>
<comment type="similarity">
    <text evidence="3">Belongs to the PPP1R15 family.</text>
</comment>
<feature type="region of interest" description="Disordered" evidence="13">
    <location>
        <begin position="227"/>
        <end position="250"/>
    </location>
</feature>
<feature type="compositionally biased region" description="Polar residues" evidence="13">
    <location>
        <begin position="167"/>
        <end position="189"/>
    </location>
</feature>
<dbReference type="STRING" id="409849.ENSPMGP00000026745"/>
<evidence type="ECO:0000259" key="14">
    <source>
        <dbReference type="Pfam" id="PF10488"/>
    </source>
</evidence>
<evidence type="ECO:0000313" key="15">
    <source>
        <dbReference type="Ensembl" id="ENSPMGP00000026745.1"/>
    </source>
</evidence>
<evidence type="ECO:0000256" key="8">
    <source>
        <dbReference type="ARBA" id="ARBA00022830"/>
    </source>
</evidence>
<sequence>MFRFEVHVRITDDPSVTTDSSDTFLFSTLFSEDTAADHTEALLSTLRGEDLCCEGEPVITVHILICRKNCEMEKPQDHVEWANLSSFSLFTDIPLPLLLRGSEGRCSDEDRSGTSCWSSEEEHSLEFDCDESKALWESLSRSNDPYDPLCFSACISTRSKGLWETRSPASCSPVSESNKMEQSQKTQETGSKESHVEEELWSAMTKEQDPYHPLNFTVLQWREEEMQRRKGREDEPIRRRRRGEKPELTQRKIRRHSHPQFILCPWTKTRDLHTGVHSVVDEVYIRSLTLQVRFSNEVKVHVMRSWRFAHEAARRGQWEESARDRDRFRRRIQEVDRTVGPILRQEHRERVWARIRPGLNLD</sequence>
<dbReference type="GO" id="GO:0005783">
    <property type="term" value="C:endoplasmic reticulum"/>
    <property type="evidence" value="ECO:0007669"/>
    <property type="project" value="TreeGrafter"/>
</dbReference>
<evidence type="ECO:0000256" key="1">
    <source>
        <dbReference type="ARBA" id="ARBA00003756"/>
    </source>
</evidence>
<dbReference type="Proteomes" id="UP000261520">
    <property type="component" value="Unplaced"/>
</dbReference>
<keyword evidence="6" id="KW-0945">Host-virus interaction</keyword>
<evidence type="ECO:0000256" key="4">
    <source>
        <dbReference type="ARBA" id="ARBA00011204"/>
    </source>
</evidence>
<dbReference type="Ensembl" id="ENSPMGT00000028484.1">
    <property type="protein sequence ID" value="ENSPMGP00000026745.1"/>
    <property type="gene ID" value="ENSPMGG00000021578.1"/>
</dbReference>
<evidence type="ECO:0000256" key="6">
    <source>
        <dbReference type="ARBA" id="ARBA00022581"/>
    </source>
</evidence>
<keyword evidence="9" id="KW-0426">Late protein</keyword>
<comment type="subunit">
    <text evidence="4">Interacts (via C-terminus) with host PPP1CB.</text>
</comment>
<keyword evidence="10" id="KW-0922">Interferon antiviral system evasion</keyword>
<dbReference type="GO" id="GO:0019888">
    <property type="term" value="F:protein phosphatase regulator activity"/>
    <property type="evidence" value="ECO:0007669"/>
    <property type="project" value="TreeGrafter"/>
</dbReference>
<proteinExistence type="inferred from homology"/>
<feature type="region of interest" description="Disordered" evidence="13">
    <location>
        <begin position="164"/>
        <end position="204"/>
    </location>
</feature>
<keyword evidence="16" id="KW-1185">Reference proteome</keyword>
<evidence type="ECO:0000256" key="5">
    <source>
        <dbReference type="ARBA" id="ARBA00019072"/>
    </source>
</evidence>
<keyword evidence="8" id="KW-1114">Inhibition of host interferon signaling pathway by virus</keyword>
<reference evidence="15" key="2">
    <citation type="submission" date="2025-09" db="UniProtKB">
        <authorList>
            <consortium name="Ensembl"/>
        </authorList>
    </citation>
    <scope>IDENTIFICATION</scope>
</reference>
<feature type="compositionally biased region" description="Basic and acidic residues" evidence="13">
    <location>
        <begin position="227"/>
        <end position="237"/>
    </location>
</feature>
<dbReference type="PANTHER" id="PTHR16489:SF12">
    <property type="entry name" value="GH11727P"/>
    <property type="match status" value="1"/>
</dbReference>
<evidence type="ECO:0000256" key="3">
    <source>
        <dbReference type="ARBA" id="ARBA00010161"/>
    </source>
</evidence>
<organism evidence="15 16">
    <name type="scientific">Periophthalmus magnuspinnatus</name>
    <dbReference type="NCBI Taxonomy" id="409849"/>
    <lineage>
        <taxon>Eukaryota</taxon>
        <taxon>Metazoa</taxon>
        <taxon>Chordata</taxon>
        <taxon>Craniata</taxon>
        <taxon>Vertebrata</taxon>
        <taxon>Euteleostomi</taxon>
        <taxon>Actinopterygii</taxon>
        <taxon>Neopterygii</taxon>
        <taxon>Teleostei</taxon>
        <taxon>Neoteleostei</taxon>
        <taxon>Acanthomorphata</taxon>
        <taxon>Gobiaria</taxon>
        <taxon>Gobiiformes</taxon>
        <taxon>Gobioidei</taxon>
        <taxon>Gobiidae</taxon>
        <taxon>Oxudercinae</taxon>
        <taxon>Periophthalmus</taxon>
    </lineage>
</organism>
<protein>
    <recommendedName>
        <fullName evidence="5">Protein DP71L</fullName>
    </recommendedName>
    <alternativeName>
        <fullName evidence="12">MyD116 homolog</fullName>
    </alternativeName>
</protein>
<evidence type="ECO:0000256" key="10">
    <source>
        <dbReference type="ARBA" id="ARBA00023258"/>
    </source>
</evidence>
<feature type="domain" description="Protein phosphatase 1 regulatory subunit 15A/B C-terminal" evidence="14">
    <location>
        <begin position="199"/>
        <end position="354"/>
    </location>
</feature>
<evidence type="ECO:0000256" key="12">
    <source>
        <dbReference type="ARBA" id="ARBA00031298"/>
    </source>
</evidence>
<keyword evidence="7" id="KW-1090">Inhibition of host innate immune response by virus</keyword>
<evidence type="ECO:0000256" key="13">
    <source>
        <dbReference type="SAM" id="MobiDB-lite"/>
    </source>
</evidence>
<dbReference type="PANTHER" id="PTHR16489">
    <property type="entry name" value="GH11727P"/>
    <property type="match status" value="1"/>
</dbReference>
<evidence type="ECO:0000256" key="2">
    <source>
        <dbReference type="ARBA" id="ARBA00007512"/>
    </source>
</evidence>
<accession>A0A3B4BCX1</accession>
<dbReference type="GO" id="GO:0000164">
    <property type="term" value="C:protein phosphatase type 1 complex"/>
    <property type="evidence" value="ECO:0007669"/>
    <property type="project" value="TreeGrafter"/>
</dbReference>
<dbReference type="Pfam" id="PF10488">
    <property type="entry name" value="PP1c_bdg"/>
    <property type="match status" value="1"/>
</dbReference>
<comment type="function">
    <text evidence="1">Interacts with the host phosphatase PP1 catalytic subunit (PPP1CB) and recruits it to dephosphorylate EIF2S1/eIF2alpha and therefore restores the host translation that has been shut-down by the host. Also inhibits the EIF2S1/eIF2alpha-ATF4-DDIT3/CHOP pathway.</text>
</comment>
<dbReference type="GO" id="GO:0034976">
    <property type="term" value="P:response to endoplasmic reticulum stress"/>
    <property type="evidence" value="ECO:0007669"/>
    <property type="project" value="TreeGrafter"/>
</dbReference>
<dbReference type="InterPro" id="IPR051254">
    <property type="entry name" value="PPP1R15"/>
</dbReference>
<keyword evidence="11" id="KW-0899">Viral immunoevasion</keyword>
<dbReference type="AlphaFoldDB" id="A0A3B4BCX1"/>
<evidence type="ECO:0000256" key="7">
    <source>
        <dbReference type="ARBA" id="ARBA00022632"/>
    </source>
</evidence>